<evidence type="ECO:0000256" key="3">
    <source>
        <dbReference type="ARBA" id="ARBA00022989"/>
    </source>
</evidence>
<dbReference type="Proteomes" id="UP001179952">
    <property type="component" value="Unassembled WGS sequence"/>
</dbReference>
<feature type="transmembrane region" description="Helical" evidence="6">
    <location>
        <begin position="230"/>
        <end position="248"/>
    </location>
</feature>
<keyword evidence="8" id="KW-1185">Reference proteome</keyword>
<reference evidence="7" key="1">
    <citation type="journal article" date="2023" name="Nat. Commun.">
        <title>Diploid and tetraploid genomes of Acorus and the evolution of monocots.</title>
        <authorList>
            <person name="Ma L."/>
            <person name="Liu K.W."/>
            <person name="Li Z."/>
            <person name="Hsiao Y.Y."/>
            <person name="Qi Y."/>
            <person name="Fu T."/>
            <person name="Tang G.D."/>
            <person name="Zhang D."/>
            <person name="Sun W.H."/>
            <person name="Liu D.K."/>
            <person name="Li Y."/>
            <person name="Chen G.Z."/>
            <person name="Liu X.D."/>
            <person name="Liao X.Y."/>
            <person name="Jiang Y.T."/>
            <person name="Yu X."/>
            <person name="Hao Y."/>
            <person name="Huang J."/>
            <person name="Zhao X.W."/>
            <person name="Ke S."/>
            <person name="Chen Y.Y."/>
            <person name="Wu W.L."/>
            <person name="Hsu J.L."/>
            <person name="Lin Y.F."/>
            <person name="Huang M.D."/>
            <person name="Li C.Y."/>
            <person name="Huang L."/>
            <person name="Wang Z.W."/>
            <person name="Zhao X."/>
            <person name="Zhong W.Y."/>
            <person name="Peng D.H."/>
            <person name="Ahmad S."/>
            <person name="Lan S."/>
            <person name="Zhang J.S."/>
            <person name="Tsai W.C."/>
            <person name="Van de Peer Y."/>
            <person name="Liu Z.J."/>
        </authorList>
    </citation>
    <scope>NUCLEOTIDE SEQUENCE</scope>
    <source>
        <strain evidence="7">SCP</strain>
    </source>
</reference>
<proteinExistence type="predicted"/>
<feature type="transmembrane region" description="Helical" evidence="6">
    <location>
        <begin position="260"/>
        <end position="282"/>
    </location>
</feature>
<evidence type="ECO:0000256" key="5">
    <source>
        <dbReference type="SAM" id="MobiDB-lite"/>
    </source>
</evidence>
<dbReference type="SMART" id="SM00679">
    <property type="entry name" value="CTNS"/>
    <property type="match status" value="1"/>
</dbReference>
<accession>A0AAV9BH29</accession>
<feature type="compositionally biased region" description="Basic residues" evidence="5">
    <location>
        <begin position="72"/>
        <end position="84"/>
    </location>
</feature>
<dbReference type="PANTHER" id="PTHR16201">
    <property type="entry name" value="SEVEN TRANSMEMBRANE PROTEIN 1-RELATED"/>
    <property type="match status" value="1"/>
</dbReference>
<organism evidence="7 8">
    <name type="scientific">Acorus gramineus</name>
    <name type="common">Dwarf sweet flag</name>
    <dbReference type="NCBI Taxonomy" id="55184"/>
    <lineage>
        <taxon>Eukaryota</taxon>
        <taxon>Viridiplantae</taxon>
        <taxon>Streptophyta</taxon>
        <taxon>Embryophyta</taxon>
        <taxon>Tracheophyta</taxon>
        <taxon>Spermatophyta</taxon>
        <taxon>Magnoliopsida</taxon>
        <taxon>Liliopsida</taxon>
        <taxon>Acoraceae</taxon>
        <taxon>Acorus</taxon>
    </lineage>
</organism>
<keyword evidence="2 6" id="KW-0812">Transmembrane</keyword>
<reference evidence="7" key="2">
    <citation type="submission" date="2023-06" db="EMBL/GenBank/DDBJ databases">
        <authorList>
            <person name="Ma L."/>
            <person name="Liu K.-W."/>
            <person name="Li Z."/>
            <person name="Hsiao Y.-Y."/>
            <person name="Qi Y."/>
            <person name="Fu T."/>
            <person name="Tang G."/>
            <person name="Zhang D."/>
            <person name="Sun W.-H."/>
            <person name="Liu D.-K."/>
            <person name="Li Y."/>
            <person name="Chen G.-Z."/>
            <person name="Liu X.-D."/>
            <person name="Liao X.-Y."/>
            <person name="Jiang Y.-T."/>
            <person name="Yu X."/>
            <person name="Hao Y."/>
            <person name="Huang J."/>
            <person name="Zhao X.-W."/>
            <person name="Ke S."/>
            <person name="Chen Y.-Y."/>
            <person name="Wu W.-L."/>
            <person name="Hsu J.-L."/>
            <person name="Lin Y.-F."/>
            <person name="Huang M.-D."/>
            <person name="Li C.-Y."/>
            <person name="Huang L."/>
            <person name="Wang Z.-W."/>
            <person name="Zhao X."/>
            <person name="Zhong W.-Y."/>
            <person name="Peng D.-H."/>
            <person name="Ahmad S."/>
            <person name="Lan S."/>
            <person name="Zhang J.-S."/>
            <person name="Tsai W.-C."/>
            <person name="Van De Peer Y."/>
            <person name="Liu Z.-J."/>
        </authorList>
    </citation>
    <scope>NUCLEOTIDE SEQUENCE</scope>
    <source>
        <strain evidence="7">SCP</strain>
        <tissue evidence="7">Leaves</tissue>
    </source>
</reference>
<dbReference type="Pfam" id="PF04193">
    <property type="entry name" value="PQ-loop"/>
    <property type="match status" value="1"/>
</dbReference>
<feature type="compositionally biased region" description="Basic residues" evidence="5">
    <location>
        <begin position="138"/>
        <end position="147"/>
    </location>
</feature>
<name>A0AAV9BH29_ACOGR</name>
<dbReference type="Gene3D" id="1.20.1280.290">
    <property type="match status" value="1"/>
</dbReference>
<evidence type="ECO:0000256" key="6">
    <source>
        <dbReference type="SAM" id="Phobius"/>
    </source>
</evidence>
<dbReference type="GO" id="GO:0016020">
    <property type="term" value="C:membrane"/>
    <property type="evidence" value="ECO:0007669"/>
    <property type="project" value="UniProtKB-SubCell"/>
</dbReference>
<evidence type="ECO:0000313" key="7">
    <source>
        <dbReference type="EMBL" id="KAK1275999.1"/>
    </source>
</evidence>
<dbReference type="FunFam" id="1.20.1280.290:FF:000012">
    <property type="entry name" value="Vacuolar membrane PQ loop repeat protein"/>
    <property type="match status" value="1"/>
</dbReference>
<evidence type="ECO:0000256" key="1">
    <source>
        <dbReference type="ARBA" id="ARBA00004141"/>
    </source>
</evidence>
<dbReference type="AlphaFoldDB" id="A0AAV9BH29"/>
<feature type="region of interest" description="Disordered" evidence="5">
    <location>
        <begin position="1"/>
        <end position="43"/>
    </location>
</feature>
<evidence type="ECO:0000313" key="8">
    <source>
        <dbReference type="Proteomes" id="UP001179952"/>
    </source>
</evidence>
<feature type="compositionally biased region" description="Low complexity" evidence="5">
    <location>
        <begin position="85"/>
        <end position="95"/>
    </location>
</feature>
<feature type="transmembrane region" description="Helical" evidence="6">
    <location>
        <begin position="193"/>
        <end position="210"/>
    </location>
</feature>
<keyword evidence="3 6" id="KW-1133">Transmembrane helix</keyword>
<comment type="subcellular location">
    <subcellularLocation>
        <location evidence="1">Membrane</location>
        <topology evidence="1">Multi-pass membrane protein</topology>
    </subcellularLocation>
</comment>
<comment type="caution">
    <text evidence="7">The sequence shown here is derived from an EMBL/GenBank/DDBJ whole genome shotgun (WGS) entry which is preliminary data.</text>
</comment>
<feature type="region of interest" description="Disordered" evidence="5">
    <location>
        <begin position="64"/>
        <end position="147"/>
    </location>
</feature>
<protein>
    <submittedName>
        <fullName evidence="7">Uncharacterized protein</fullName>
    </submittedName>
</protein>
<dbReference type="EMBL" id="JAUJYN010000003">
    <property type="protein sequence ID" value="KAK1275999.1"/>
    <property type="molecule type" value="Genomic_DNA"/>
</dbReference>
<evidence type="ECO:0000256" key="2">
    <source>
        <dbReference type="ARBA" id="ARBA00022692"/>
    </source>
</evidence>
<keyword evidence="4 6" id="KW-0472">Membrane</keyword>
<sequence length="310" mass="34553">MMRSPSPSASSASSSGRSPRSLRSSPTSTPSPAPASLSPSSSPGWSEMFSTWWVAFLNQPRPMRTTRIPRNTCHHMRRWRRRRSPPLSGSARSLARSGTPPYGSYLGVAAKSGPSVLSRPNDDSSSEEEESPIYSRKPQPKPKPKPKLLSRSVDYGAFIAAAVNLPFQSNAFIEGQTILSGRKFLQDHQLTTSTYGMWLGWMMAAIYMGGRIPQIWLNIKRGSVEGLNPLMFVLALLANATYVGSILVRSVEWKRIKANVPWLLDAIVCVALDLFIILQFAYYKSRQRRMSRCRNDNENVLFEAEKALLS</sequence>
<gene>
    <name evidence="7" type="ORF">QJS04_geneDACA016038</name>
</gene>
<evidence type="ECO:0000256" key="4">
    <source>
        <dbReference type="ARBA" id="ARBA00023136"/>
    </source>
</evidence>
<dbReference type="PANTHER" id="PTHR16201:SF45">
    <property type="entry name" value="PQ-LOOP REPEAT FAMILY PROTEIN _ TRANSMEMBRANE FAMILY PROTEIN"/>
    <property type="match status" value="1"/>
</dbReference>
<dbReference type="InterPro" id="IPR051415">
    <property type="entry name" value="LAAT-1"/>
</dbReference>
<dbReference type="InterPro" id="IPR006603">
    <property type="entry name" value="PQ-loop_rpt"/>
</dbReference>